<evidence type="ECO:0000256" key="4">
    <source>
        <dbReference type="ARBA" id="ARBA00022823"/>
    </source>
</evidence>
<feature type="domain" description="Lipoyl-binding" evidence="6">
    <location>
        <begin position="69"/>
        <end position="143"/>
    </location>
</feature>
<dbReference type="PANTHER" id="PTHR43178">
    <property type="entry name" value="DIHYDROLIPOAMIDE ACETYLTRANSFERASE COMPONENT OF PYRUVATE DEHYDROGENASE COMPLEX"/>
    <property type="match status" value="1"/>
</dbReference>
<keyword evidence="5" id="KW-0012">Acyltransferase</keyword>
<dbReference type="InterPro" id="IPR000089">
    <property type="entry name" value="Biotin_lipoyl"/>
</dbReference>
<dbReference type="GO" id="GO:0016407">
    <property type="term" value="F:acetyltransferase activity"/>
    <property type="evidence" value="ECO:0007669"/>
    <property type="project" value="TreeGrafter"/>
</dbReference>
<dbReference type="InterPro" id="IPR050743">
    <property type="entry name" value="2-oxoacid_DH_E2_comp"/>
</dbReference>
<comment type="cofactor">
    <cofactor evidence="1">
        <name>(R)-lipoate</name>
        <dbReference type="ChEBI" id="CHEBI:83088"/>
    </cofactor>
</comment>
<dbReference type="GO" id="GO:0005737">
    <property type="term" value="C:cytoplasm"/>
    <property type="evidence" value="ECO:0007669"/>
    <property type="project" value="TreeGrafter"/>
</dbReference>
<organism evidence="7 8">
    <name type="scientific">Novosphingobium resinovorum</name>
    <dbReference type="NCBI Taxonomy" id="158500"/>
    <lineage>
        <taxon>Bacteria</taxon>
        <taxon>Pseudomonadati</taxon>
        <taxon>Pseudomonadota</taxon>
        <taxon>Alphaproteobacteria</taxon>
        <taxon>Sphingomonadales</taxon>
        <taxon>Sphingomonadaceae</taxon>
        <taxon>Novosphingobium</taxon>
    </lineage>
</organism>
<dbReference type="Pfam" id="PF00364">
    <property type="entry name" value="Biotin_lipoyl"/>
    <property type="match status" value="1"/>
</dbReference>
<dbReference type="EMBL" id="JFYZ01000001">
    <property type="protein sequence ID" value="EZP84829.1"/>
    <property type="molecule type" value="Genomic_DNA"/>
</dbReference>
<evidence type="ECO:0000259" key="6">
    <source>
        <dbReference type="PROSITE" id="PS50968"/>
    </source>
</evidence>
<sequence length="143" mass="15390">MEWISCPIARFFQPPTPLRLSLSKPSPITRNIAETDMSAPRLPAAASALPIDRTARHAGRVKGIITTMAVEILLPKIGFSMQEGQVAEWLAADGAQVTEGQPLFSLEADKSTNEVESPATGTLKIVTQTGETYEVGTVLGWIE</sequence>
<dbReference type="PANTHER" id="PTHR43178:SF5">
    <property type="entry name" value="LIPOAMIDE ACYLTRANSFERASE COMPONENT OF BRANCHED-CHAIN ALPHA-KETO ACID DEHYDROGENASE COMPLEX, MITOCHONDRIAL"/>
    <property type="match status" value="1"/>
</dbReference>
<dbReference type="Gene3D" id="2.40.50.100">
    <property type="match status" value="1"/>
</dbReference>
<evidence type="ECO:0000313" key="7">
    <source>
        <dbReference type="EMBL" id="EZP84829.1"/>
    </source>
</evidence>
<keyword evidence="3" id="KW-0808">Transferase</keyword>
<dbReference type="PROSITE" id="PS50968">
    <property type="entry name" value="BIOTINYL_LIPOYL"/>
    <property type="match status" value="1"/>
</dbReference>
<evidence type="ECO:0000256" key="5">
    <source>
        <dbReference type="ARBA" id="ARBA00023315"/>
    </source>
</evidence>
<gene>
    <name evidence="7" type="ORF">BV97_00591</name>
</gene>
<reference evidence="7 8" key="1">
    <citation type="submission" date="2014-03" db="EMBL/GenBank/DDBJ databases">
        <title>Whole genome sequence of Novosphingobium resinovorum KF1.</title>
        <authorList>
            <person name="Gan H.M."/>
            <person name="Gan H.Y."/>
            <person name="Chew T.H."/>
            <person name="Savka M.A."/>
        </authorList>
    </citation>
    <scope>NUCLEOTIDE SEQUENCE [LARGE SCALE GENOMIC DNA]</scope>
    <source>
        <strain evidence="7 8">KF1</strain>
    </source>
</reference>
<dbReference type="Proteomes" id="UP000024329">
    <property type="component" value="Unassembled WGS sequence"/>
</dbReference>
<evidence type="ECO:0000256" key="3">
    <source>
        <dbReference type="ARBA" id="ARBA00022679"/>
    </source>
</evidence>
<comment type="caution">
    <text evidence="7">The sequence shown here is derived from an EMBL/GenBank/DDBJ whole genome shotgun (WGS) entry which is preliminary data.</text>
</comment>
<evidence type="ECO:0000256" key="1">
    <source>
        <dbReference type="ARBA" id="ARBA00001938"/>
    </source>
</evidence>
<dbReference type="PROSITE" id="PS00189">
    <property type="entry name" value="LIPOYL"/>
    <property type="match status" value="1"/>
</dbReference>
<evidence type="ECO:0000256" key="2">
    <source>
        <dbReference type="ARBA" id="ARBA00011484"/>
    </source>
</evidence>
<dbReference type="STRING" id="158500.BES08_03010"/>
<dbReference type="eggNOG" id="COG0508">
    <property type="taxonomic scope" value="Bacteria"/>
</dbReference>
<comment type="subunit">
    <text evidence="2">Forms a 24-polypeptide structural core with octahedral symmetry.</text>
</comment>
<dbReference type="AlphaFoldDB" id="A0A031K6L3"/>
<dbReference type="InterPro" id="IPR003016">
    <property type="entry name" value="2-oxoA_DH_lipoyl-BS"/>
</dbReference>
<protein>
    <submittedName>
        <fullName evidence="7">Biotin/lipoyl attachment domain-containing protein</fullName>
    </submittedName>
</protein>
<dbReference type="InterPro" id="IPR011053">
    <property type="entry name" value="Single_hybrid_motif"/>
</dbReference>
<name>A0A031K6L3_9SPHN</name>
<keyword evidence="4" id="KW-0450">Lipoyl</keyword>
<proteinExistence type="predicted"/>
<evidence type="ECO:0000313" key="8">
    <source>
        <dbReference type="Proteomes" id="UP000024329"/>
    </source>
</evidence>
<dbReference type="SUPFAM" id="SSF51230">
    <property type="entry name" value="Single hybrid motif"/>
    <property type="match status" value="1"/>
</dbReference>
<accession>A0A031K6L3</accession>
<dbReference type="PATRIC" id="fig|158500.4.peg.607"/>
<dbReference type="CDD" id="cd06849">
    <property type="entry name" value="lipoyl_domain"/>
    <property type="match status" value="1"/>
</dbReference>
<dbReference type="GO" id="GO:0031405">
    <property type="term" value="F:lipoic acid binding"/>
    <property type="evidence" value="ECO:0007669"/>
    <property type="project" value="TreeGrafter"/>
</dbReference>